<evidence type="ECO:0000313" key="1">
    <source>
        <dbReference type="EMBL" id="MDN3687681.1"/>
    </source>
</evidence>
<protein>
    <submittedName>
        <fullName evidence="1">EcsC family protein</fullName>
    </submittedName>
</protein>
<accession>A0ABT8C5U1</accession>
<proteinExistence type="predicted"/>
<name>A0ABT8C5U1_9BACT</name>
<dbReference type="PANTHER" id="PTHR41260">
    <property type="entry name" value="PROTEIN ECSC"/>
    <property type="match status" value="1"/>
</dbReference>
<reference evidence="2" key="1">
    <citation type="journal article" date="2019" name="Int. J. Syst. Evol. Microbiol.">
        <title>The Global Catalogue of Microorganisms (GCM) 10K type strain sequencing project: providing services to taxonomists for standard genome sequencing and annotation.</title>
        <authorList>
            <consortium name="The Broad Institute Genomics Platform"/>
            <consortium name="The Broad Institute Genome Sequencing Center for Infectious Disease"/>
            <person name="Wu L."/>
            <person name="Ma J."/>
        </authorList>
    </citation>
    <scope>NUCLEOTIDE SEQUENCE [LARGE SCALE GENOMIC DNA]</scope>
    <source>
        <strain evidence="2">CECT 7706</strain>
    </source>
</reference>
<organism evidence="1 2">
    <name type="scientific">Cyclobacterium jeungdonense</name>
    <dbReference type="NCBI Taxonomy" id="708087"/>
    <lineage>
        <taxon>Bacteria</taxon>
        <taxon>Pseudomonadati</taxon>
        <taxon>Bacteroidota</taxon>
        <taxon>Cytophagia</taxon>
        <taxon>Cytophagales</taxon>
        <taxon>Cyclobacteriaceae</taxon>
        <taxon>Cyclobacterium</taxon>
    </lineage>
</organism>
<comment type="caution">
    <text evidence="1">The sequence shown here is derived from an EMBL/GenBank/DDBJ whole genome shotgun (WGS) entry which is preliminary data.</text>
</comment>
<dbReference type="InterPro" id="IPR024787">
    <property type="entry name" value="EcsC"/>
</dbReference>
<dbReference type="Proteomes" id="UP001236663">
    <property type="component" value="Unassembled WGS sequence"/>
</dbReference>
<dbReference type="RefSeq" id="WP_163385051.1">
    <property type="nucleotide sequence ID" value="NZ_JAUFQS010000006.1"/>
</dbReference>
<dbReference type="EMBL" id="JAUFQS010000006">
    <property type="protein sequence ID" value="MDN3687681.1"/>
    <property type="molecule type" value="Genomic_DNA"/>
</dbReference>
<dbReference type="PANTHER" id="PTHR41260:SF1">
    <property type="entry name" value="PROTEIN ECSC"/>
    <property type="match status" value="1"/>
</dbReference>
<dbReference type="Pfam" id="PF12787">
    <property type="entry name" value="EcsC"/>
    <property type="match status" value="1"/>
</dbReference>
<sequence length="258" mass="29815">MTGTESEADRLYEKLVREELGIWLYQTKKKPSLVNRLTKGTQRSLNNLIPEKIHQAITFAIEKMVKGVLAGNEFISPKPYQMEYLRLKEFKARKAIRFYKRTASVEGALTGAGGILMGFADLPAFLAIKMKMLFEISAAYGYDVRDFKERVFILTIFKLTFSSQKTRNETVLLVENWKEKALELPDNFDKYDWRTFQLEYRDYMDLAKLAQLIPVIGAGVGAVANYKLTQQLGDTAIQAYRLRFFADREARLNNPYFK</sequence>
<evidence type="ECO:0000313" key="2">
    <source>
        <dbReference type="Proteomes" id="UP001236663"/>
    </source>
</evidence>
<gene>
    <name evidence="1" type="ORF">QWZ15_07570</name>
</gene>
<keyword evidence="2" id="KW-1185">Reference proteome</keyword>